<dbReference type="InterPro" id="IPR036034">
    <property type="entry name" value="PDZ_sf"/>
</dbReference>
<dbReference type="SUPFAM" id="SSF52096">
    <property type="entry name" value="ClpP/crotonase"/>
    <property type="match status" value="1"/>
</dbReference>
<dbReference type="InterPro" id="IPR029045">
    <property type="entry name" value="ClpP/crotonase-like_dom_sf"/>
</dbReference>
<dbReference type="InterPro" id="IPR005151">
    <property type="entry name" value="Tail-specific_protease"/>
</dbReference>
<dbReference type="Proteomes" id="UP001501747">
    <property type="component" value="Unassembled WGS sequence"/>
</dbReference>
<dbReference type="SMART" id="SM00245">
    <property type="entry name" value="TSPc"/>
    <property type="match status" value="1"/>
</dbReference>
<dbReference type="EC" id="3.4.21.-" evidence="7"/>
<dbReference type="Gene3D" id="2.120.10.60">
    <property type="entry name" value="Tricorn protease N-terminal domain"/>
    <property type="match status" value="1"/>
</dbReference>
<evidence type="ECO:0000256" key="4">
    <source>
        <dbReference type="ARBA" id="ARBA00022670"/>
    </source>
</evidence>
<dbReference type="Pfam" id="PF26549">
    <property type="entry name" value="Tricorn_N"/>
    <property type="match status" value="1"/>
</dbReference>
<proteinExistence type="inferred from homology"/>
<evidence type="ECO:0000313" key="10">
    <source>
        <dbReference type="EMBL" id="GAA3999739.1"/>
    </source>
</evidence>
<feature type="region of interest" description="Disordered" evidence="8">
    <location>
        <begin position="513"/>
        <end position="540"/>
    </location>
</feature>
<accession>A0ABP7RN07</accession>
<reference evidence="11" key="1">
    <citation type="journal article" date="2019" name="Int. J. Syst. Evol. Microbiol.">
        <title>The Global Catalogue of Microorganisms (GCM) 10K type strain sequencing project: providing services to taxonomists for standard genome sequencing and annotation.</title>
        <authorList>
            <consortium name="The Broad Institute Genomics Platform"/>
            <consortium name="The Broad Institute Genome Sequencing Center for Infectious Disease"/>
            <person name="Wu L."/>
            <person name="Ma J."/>
        </authorList>
    </citation>
    <scope>NUCLEOTIDE SEQUENCE [LARGE SCALE GENOMIC DNA]</scope>
    <source>
        <strain evidence="11">JCM 17342</strain>
    </source>
</reference>
<feature type="compositionally biased region" description="Basic and acidic residues" evidence="8">
    <location>
        <begin position="531"/>
        <end position="540"/>
    </location>
</feature>
<evidence type="ECO:0000256" key="1">
    <source>
        <dbReference type="ARBA" id="ARBA00004496"/>
    </source>
</evidence>
<dbReference type="Pfam" id="PF14685">
    <property type="entry name" value="PDZ_Tricorn"/>
    <property type="match status" value="1"/>
</dbReference>
<sequence>MTDGYLRFPHVHDDLVTFVAEDDVWLAPLDGGRAWRVTADGVPAANPRFSPDGELLAWASRLNGAPEVHVVPVAGGLGKRLTHWGDLKANVLGWTADGDVLAISAVGEQSLPHTWARAVPVDGAPATRLPYGPVSGVAVAPDGAVVLSSTANPEPAWWKRYRGGRAGKLWIDTDGDGEFERLLPELRSSLVRPLWVDGRIVFISDHEGFGNLYSCAADGSDVRRHTSHEDFFARHASTDGSRVVYQSGGSLWLLDGLDAEPRKLDVRLTGPRPFRQPTPVPTAKHLGAAVSDRTGRASAIEVRGTVHWLTHRDGPVRALAAEPGVRGRLPRPLGDDRVVWVTDADGEDALEISPVAGRAAGVTPRRLASGQLGRVQELAVSPDGSTIAATTHDCRLVLIDVGSGALRELAVGEQGDPEDAVFSPDSEWVAWSHPGAWPLRQIRLARVDDLSTVDVTPLRFVDHSPAFTSDGKHLAFLSKRNFDPIYDEHVFDMSFASGGRPYLVPLGVTTRSPFGPQLDGRPFTPDSDDEQKDKKKEDRSVTVTVDIDGLAARVVAFPVPTGRYHALSAAEGGLLWLRYPTNGVLDEDGASGVDGQPNSLEYFDLEKRSVEELVDELDWYSVSGDGKRIVVRDSGGLRVLPADRKAKSNGDAGDDRIEVELSRVRVVIDPGAEWRQAFRENGRLMRDHYWREDMSGVDWAGVLDRYEPLLERLGSHDDFVDMLWEVQAELAASHAYVVPPARPNAAARRMGKLGADIARDEDGVWRVVRVLPGESSVPDARSPLAAPGVGVREGDALLAVNGRAVDAESGPGPLLVGTADTAIELTVGPRDGGESRRVVVVPLGSEETLRYQAWVADRRSYVDRVAEGRIGYVHVPDMMGAGWAELHRDLRVETAKEGVIADVRENRGGHVSQLVVEKLARRVIGWQVGRGGYQPTTYPMHAARGPVVLVANEFSGSDGDIVNAAAKAMGIGPVVGTRTWGGTVGIDSRYRLVDGTLVTQPSYATWIKGVEWGMENHGVDPDVEVVMAPQDWVNGRDPQLDTAIRMALEALEETPAVTLPALPELS</sequence>
<dbReference type="Gene3D" id="3.30.750.44">
    <property type="match status" value="1"/>
</dbReference>
<evidence type="ECO:0000313" key="11">
    <source>
        <dbReference type="Proteomes" id="UP001501747"/>
    </source>
</evidence>
<comment type="function">
    <text evidence="7">Degrades oligopeptides.</text>
</comment>
<dbReference type="PANTHER" id="PTHR43253:SF1">
    <property type="entry name" value="TRICORN PROTEASE HOMOLOG 2-RELATED"/>
    <property type="match status" value="1"/>
</dbReference>
<comment type="subcellular location">
    <subcellularLocation>
        <location evidence="1 7">Cytoplasm</location>
    </subcellularLocation>
</comment>
<gene>
    <name evidence="10" type="ORF">GCM10022247_20060</name>
</gene>
<name>A0ABP7RN07_9PSEU</name>
<dbReference type="Pfam" id="PF03572">
    <property type="entry name" value="Peptidase_S41"/>
    <property type="match status" value="1"/>
</dbReference>
<dbReference type="SUPFAM" id="SSF69304">
    <property type="entry name" value="Tricorn protease N-terminal domain"/>
    <property type="match status" value="1"/>
</dbReference>
<dbReference type="InterPro" id="IPR028204">
    <property type="entry name" value="Tricorn_C1"/>
</dbReference>
<organism evidence="10 11">
    <name type="scientific">Allokutzneria multivorans</name>
    <dbReference type="NCBI Taxonomy" id="1142134"/>
    <lineage>
        <taxon>Bacteria</taxon>
        <taxon>Bacillati</taxon>
        <taxon>Actinomycetota</taxon>
        <taxon>Actinomycetes</taxon>
        <taxon>Pseudonocardiales</taxon>
        <taxon>Pseudonocardiaceae</taxon>
        <taxon>Allokutzneria</taxon>
    </lineage>
</organism>
<evidence type="ECO:0000256" key="3">
    <source>
        <dbReference type="ARBA" id="ARBA00022490"/>
    </source>
</evidence>
<keyword evidence="11" id="KW-1185">Reference proteome</keyword>
<comment type="caution">
    <text evidence="10">The sequence shown here is derived from an EMBL/GenBank/DDBJ whole genome shotgun (WGS) entry which is preliminary data.</text>
</comment>
<dbReference type="CDD" id="cd10828">
    <property type="entry name" value="cpPDZ_Tricorn-protease"/>
    <property type="match status" value="1"/>
</dbReference>
<dbReference type="RefSeq" id="WP_344873094.1">
    <property type="nucleotide sequence ID" value="NZ_BAABAL010000006.1"/>
</dbReference>
<dbReference type="Gene3D" id="3.90.226.10">
    <property type="entry name" value="2-enoyl-CoA Hydratase, Chain A, domain 1"/>
    <property type="match status" value="1"/>
</dbReference>
<dbReference type="PANTHER" id="PTHR43253">
    <property type="entry name" value="TRICORN PROTEASE HOMOLOG 2-RELATED"/>
    <property type="match status" value="1"/>
</dbReference>
<dbReference type="Pfam" id="PF26550">
    <property type="entry name" value="Tricorn_2nd"/>
    <property type="match status" value="1"/>
</dbReference>
<keyword evidence="4 7" id="KW-0645">Protease</keyword>
<dbReference type="Gene3D" id="2.30.42.10">
    <property type="match status" value="1"/>
</dbReference>
<dbReference type="PIRSF" id="PIRSF036421">
    <property type="entry name" value="Tricorn_protease"/>
    <property type="match status" value="1"/>
</dbReference>
<evidence type="ECO:0000256" key="8">
    <source>
        <dbReference type="SAM" id="MobiDB-lite"/>
    </source>
</evidence>
<evidence type="ECO:0000259" key="9">
    <source>
        <dbReference type="SMART" id="SM00245"/>
    </source>
</evidence>
<dbReference type="InterPro" id="IPR015943">
    <property type="entry name" value="WD40/YVTN_repeat-like_dom_sf"/>
</dbReference>
<keyword evidence="3 7" id="KW-0963">Cytoplasm</keyword>
<dbReference type="SUPFAM" id="SSF69322">
    <property type="entry name" value="Tricorn protease domain 2"/>
    <property type="match status" value="1"/>
</dbReference>
<feature type="domain" description="Tail specific protease" evidence="9">
    <location>
        <begin position="833"/>
        <end position="1026"/>
    </location>
</feature>
<keyword evidence="6 7" id="KW-0720">Serine protease</keyword>
<keyword evidence="5 7" id="KW-0378">Hydrolase</keyword>
<evidence type="ECO:0000256" key="2">
    <source>
        <dbReference type="ARBA" id="ARBA00008524"/>
    </source>
</evidence>
<dbReference type="InterPro" id="IPR012393">
    <property type="entry name" value="Tricorn_protease"/>
</dbReference>
<dbReference type="Pfam" id="PF14684">
    <property type="entry name" value="Tricorn_C1"/>
    <property type="match status" value="1"/>
</dbReference>
<dbReference type="InterPro" id="IPR029414">
    <property type="entry name" value="Tricorn_PDZ"/>
</dbReference>
<dbReference type="CDD" id="cd07562">
    <property type="entry name" value="Peptidase_S41_TRI"/>
    <property type="match status" value="1"/>
</dbReference>
<dbReference type="EMBL" id="BAABAL010000006">
    <property type="protein sequence ID" value="GAA3999739.1"/>
    <property type="molecule type" value="Genomic_DNA"/>
</dbReference>
<protein>
    <recommendedName>
        <fullName evidence="7">Tricorn protease homolog</fullName>
        <ecNumber evidence="7">3.4.21.-</ecNumber>
    </recommendedName>
</protein>
<evidence type="ECO:0000256" key="6">
    <source>
        <dbReference type="ARBA" id="ARBA00022825"/>
    </source>
</evidence>
<dbReference type="Gene3D" id="2.130.10.10">
    <property type="entry name" value="YVTN repeat-like/Quinoprotein amine dehydrogenase"/>
    <property type="match status" value="1"/>
</dbReference>
<comment type="similarity">
    <text evidence="2 7">Belongs to the peptidase S41B family.</text>
</comment>
<evidence type="ECO:0000256" key="7">
    <source>
        <dbReference type="PIRNR" id="PIRNR036421"/>
    </source>
</evidence>
<evidence type="ECO:0000256" key="5">
    <source>
        <dbReference type="ARBA" id="ARBA00022801"/>
    </source>
</evidence>
<dbReference type="SUPFAM" id="SSF50156">
    <property type="entry name" value="PDZ domain-like"/>
    <property type="match status" value="1"/>
</dbReference>